<dbReference type="AlphaFoldDB" id="A0A6C0J511"/>
<sequence length="106" mass="12803">MVIHSQHPGMYPPYEEMYSWEEVKDFLKETDNKEKCGTRYIQEFIMDDDKLSSFTKTIYYCLFNYIENDGWFTENILTHIFASRANAVNYLKRYYDTDSSSEKEPF</sequence>
<proteinExistence type="predicted"/>
<dbReference type="EMBL" id="MN740327">
    <property type="protein sequence ID" value="QHU00413.1"/>
    <property type="molecule type" value="Genomic_DNA"/>
</dbReference>
<name>A0A6C0J511_9ZZZZ</name>
<evidence type="ECO:0000313" key="1">
    <source>
        <dbReference type="EMBL" id="QHU00413.1"/>
    </source>
</evidence>
<protein>
    <submittedName>
        <fullName evidence="1">Uncharacterized protein</fullName>
    </submittedName>
</protein>
<organism evidence="1">
    <name type="scientific">viral metagenome</name>
    <dbReference type="NCBI Taxonomy" id="1070528"/>
    <lineage>
        <taxon>unclassified sequences</taxon>
        <taxon>metagenomes</taxon>
        <taxon>organismal metagenomes</taxon>
    </lineage>
</organism>
<reference evidence="1" key="1">
    <citation type="journal article" date="2020" name="Nature">
        <title>Giant virus diversity and host interactions through global metagenomics.</title>
        <authorList>
            <person name="Schulz F."/>
            <person name="Roux S."/>
            <person name="Paez-Espino D."/>
            <person name="Jungbluth S."/>
            <person name="Walsh D.A."/>
            <person name="Denef V.J."/>
            <person name="McMahon K.D."/>
            <person name="Konstantinidis K.T."/>
            <person name="Eloe-Fadrosh E.A."/>
            <person name="Kyrpides N.C."/>
            <person name="Woyke T."/>
        </authorList>
    </citation>
    <scope>NUCLEOTIDE SEQUENCE</scope>
    <source>
        <strain evidence="1">GVMAG-M-3300025860-20</strain>
    </source>
</reference>
<accession>A0A6C0J511</accession>